<dbReference type="Pfam" id="PF02518">
    <property type="entry name" value="HATPase_c"/>
    <property type="match status" value="1"/>
</dbReference>
<comment type="catalytic activity">
    <reaction evidence="1">
        <text>ATP + protein L-histidine = ADP + protein N-phospho-L-histidine.</text>
        <dbReference type="EC" id="2.7.13.3"/>
    </reaction>
</comment>
<keyword evidence="9" id="KW-1133">Transmembrane helix</keyword>
<dbReference type="InParanoid" id="A0A543B2L2"/>
<dbReference type="GO" id="GO:0000155">
    <property type="term" value="F:phosphorelay sensor kinase activity"/>
    <property type="evidence" value="ECO:0007669"/>
    <property type="project" value="InterPro"/>
</dbReference>
<dbReference type="InterPro" id="IPR050482">
    <property type="entry name" value="Sensor_HK_TwoCompSys"/>
</dbReference>
<feature type="transmembrane region" description="Helical" evidence="9">
    <location>
        <begin position="142"/>
        <end position="163"/>
    </location>
</feature>
<evidence type="ECO:0000256" key="6">
    <source>
        <dbReference type="ARBA" id="ARBA00022777"/>
    </source>
</evidence>
<reference evidence="12 13" key="1">
    <citation type="submission" date="2019-06" db="EMBL/GenBank/DDBJ databases">
        <title>Sequencing the genomes of 1000 actinobacteria strains.</title>
        <authorList>
            <person name="Klenk H.-P."/>
        </authorList>
    </citation>
    <scope>NUCLEOTIDE SEQUENCE [LARGE SCALE GENOMIC DNA]</scope>
    <source>
        <strain evidence="12 13">DSM 45928</strain>
    </source>
</reference>
<dbReference type="InterPro" id="IPR036890">
    <property type="entry name" value="HATPase_C_sf"/>
</dbReference>
<evidence type="ECO:0000256" key="7">
    <source>
        <dbReference type="ARBA" id="ARBA00022840"/>
    </source>
</evidence>
<accession>A0A543B2L2</accession>
<evidence type="ECO:0000313" key="13">
    <source>
        <dbReference type="Proteomes" id="UP000317043"/>
    </source>
</evidence>
<keyword evidence="9" id="KW-0472">Membrane</keyword>
<dbReference type="Pfam" id="PF07730">
    <property type="entry name" value="HisKA_3"/>
    <property type="match status" value="1"/>
</dbReference>
<keyword evidence="5" id="KW-0547">Nucleotide-binding</keyword>
<keyword evidence="4" id="KW-0808">Transferase</keyword>
<dbReference type="GO" id="GO:0016020">
    <property type="term" value="C:membrane"/>
    <property type="evidence" value="ECO:0007669"/>
    <property type="project" value="InterPro"/>
</dbReference>
<dbReference type="Proteomes" id="UP000317043">
    <property type="component" value="Unassembled WGS sequence"/>
</dbReference>
<evidence type="ECO:0000256" key="9">
    <source>
        <dbReference type="SAM" id="Phobius"/>
    </source>
</evidence>
<keyword evidence="8" id="KW-0902">Two-component regulatory system</keyword>
<feature type="domain" description="Histidine kinase/HSP90-like ATPase" evidence="10">
    <location>
        <begin position="326"/>
        <end position="417"/>
    </location>
</feature>
<gene>
    <name evidence="12" type="ORF">FB566_4676</name>
</gene>
<keyword evidence="7" id="KW-0067">ATP-binding</keyword>
<evidence type="ECO:0000256" key="4">
    <source>
        <dbReference type="ARBA" id="ARBA00022679"/>
    </source>
</evidence>
<feature type="domain" description="Signal transduction histidine kinase subgroup 3 dimerisation and phosphoacceptor" evidence="11">
    <location>
        <begin position="218"/>
        <end position="282"/>
    </location>
</feature>
<protein>
    <recommendedName>
        <fullName evidence="2">histidine kinase</fullName>
        <ecNumber evidence="2">2.7.13.3</ecNumber>
    </recommendedName>
</protein>
<evidence type="ECO:0000256" key="3">
    <source>
        <dbReference type="ARBA" id="ARBA00022553"/>
    </source>
</evidence>
<dbReference type="CDD" id="cd16917">
    <property type="entry name" value="HATPase_UhpB-NarQ-NarX-like"/>
    <property type="match status" value="1"/>
</dbReference>
<dbReference type="InterPro" id="IPR011712">
    <property type="entry name" value="Sig_transdc_His_kin_sub3_dim/P"/>
</dbReference>
<dbReference type="GO" id="GO:0005524">
    <property type="term" value="F:ATP binding"/>
    <property type="evidence" value="ECO:0007669"/>
    <property type="project" value="UniProtKB-KW"/>
</dbReference>
<dbReference type="InterPro" id="IPR003594">
    <property type="entry name" value="HATPase_dom"/>
</dbReference>
<evidence type="ECO:0000256" key="8">
    <source>
        <dbReference type="ARBA" id="ARBA00023012"/>
    </source>
</evidence>
<dbReference type="EC" id="2.7.13.3" evidence="2"/>
<name>A0A543B2L2_9ACTN</name>
<proteinExistence type="predicted"/>
<feature type="transmembrane region" description="Helical" evidence="9">
    <location>
        <begin position="169"/>
        <end position="188"/>
    </location>
</feature>
<evidence type="ECO:0000313" key="12">
    <source>
        <dbReference type="EMBL" id="TQL79075.1"/>
    </source>
</evidence>
<sequence length="423" mass="45191">MSSVSAVNKRVWAAVTAFGGELWNLRYDPLPPMSGPRLIGFAPQVSMCLLALYLFAGNDRELNGVYGLGELGTAVALLQSGALVLAMFYPIPAWWLVTAGMVYSAVAGEAQVPMDAAFPWTGEGMALQSAVLFLVALRRPVWVALTTLSASVLAGILCGIVFTAEPHRLTLNIGVWVFVAAVVVGAALRASRVARLELVRQQVLATEERTRRQLSEDRQRIARELHDVVAHHMSVISIQAQVAPHLVKDPPPELLDNLTGIRGNAVTALAELRRVLGVLRSEETAAPRAPQPGIDRIPDLVDNIAAAGVRVEFDTVGTTRPLPPGVELSVFRIAQEAMSNAMRHAPGTSIRLTLGYGRDGITIRVVNTAPTSRPTAAEGTGHGLPGMRERVAMLDGELATGPTPDGGYEVVAVLPVDPVKEWS</sequence>
<dbReference type="SUPFAM" id="SSF55874">
    <property type="entry name" value="ATPase domain of HSP90 chaperone/DNA topoisomerase II/histidine kinase"/>
    <property type="match status" value="1"/>
</dbReference>
<evidence type="ECO:0000259" key="11">
    <source>
        <dbReference type="Pfam" id="PF07730"/>
    </source>
</evidence>
<keyword evidence="9" id="KW-0812">Transmembrane</keyword>
<evidence type="ECO:0000256" key="5">
    <source>
        <dbReference type="ARBA" id="ARBA00022741"/>
    </source>
</evidence>
<comment type="caution">
    <text evidence="12">The sequence shown here is derived from an EMBL/GenBank/DDBJ whole genome shotgun (WGS) entry which is preliminary data.</text>
</comment>
<evidence type="ECO:0000256" key="2">
    <source>
        <dbReference type="ARBA" id="ARBA00012438"/>
    </source>
</evidence>
<keyword evidence="3" id="KW-0597">Phosphoprotein</keyword>
<keyword evidence="13" id="KW-1185">Reference proteome</keyword>
<dbReference type="AlphaFoldDB" id="A0A543B2L2"/>
<dbReference type="PANTHER" id="PTHR24421">
    <property type="entry name" value="NITRATE/NITRITE SENSOR PROTEIN NARX-RELATED"/>
    <property type="match status" value="1"/>
</dbReference>
<evidence type="ECO:0000256" key="1">
    <source>
        <dbReference type="ARBA" id="ARBA00000085"/>
    </source>
</evidence>
<dbReference type="Gene3D" id="3.30.565.10">
    <property type="entry name" value="Histidine kinase-like ATPase, C-terminal domain"/>
    <property type="match status" value="1"/>
</dbReference>
<dbReference type="PANTHER" id="PTHR24421:SF10">
    <property type="entry name" value="NITRATE_NITRITE SENSOR PROTEIN NARQ"/>
    <property type="match status" value="1"/>
</dbReference>
<dbReference type="GO" id="GO:0046983">
    <property type="term" value="F:protein dimerization activity"/>
    <property type="evidence" value="ECO:0007669"/>
    <property type="project" value="InterPro"/>
</dbReference>
<organism evidence="12 13">
    <name type="scientific">Stackebrandtia endophytica</name>
    <dbReference type="NCBI Taxonomy" id="1496996"/>
    <lineage>
        <taxon>Bacteria</taxon>
        <taxon>Bacillati</taxon>
        <taxon>Actinomycetota</taxon>
        <taxon>Actinomycetes</taxon>
        <taxon>Glycomycetales</taxon>
        <taxon>Glycomycetaceae</taxon>
        <taxon>Stackebrandtia</taxon>
    </lineage>
</organism>
<keyword evidence="6 12" id="KW-0418">Kinase</keyword>
<dbReference type="Gene3D" id="1.20.5.1930">
    <property type="match status" value="1"/>
</dbReference>
<feature type="transmembrane region" description="Helical" evidence="9">
    <location>
        <begin position="38"/>
        <end position="56"/>
    </location>
</feature>
<dbReference type="EMBL" id="VFOW01000001">
    <property type="protein sequence ID" value="TQL79075.1"/>
    <property type="molecule type" value="Genomic_DNA"/>
</dbReference>
<feature type="transmembrane region" description="Helical" evidence="9">
    <location>
        <begin position="68"/>
        <end position="97"/>
    </location>
</feature>
<evidence type="ECO:0000259" key="10">
    <source>
        <dbReference type="Pfam" id="PF02518"/>
    </source>
</evidence>